<gene>
    <name evidence="1" type="ORF">GZ78_27825</name>
</gene>
<dbReference type="AlphaFoldDB" id="A0A081N1B6"/>
<dbReference type="EMBL" id="JOKH01000010">
    <property type="protein sequence ID" value="KEQ12239.1"/>
    <property type="molecule type" value="Genomic_DNA"/>
</dbReference>
<accession>A0A081N1B6</accession>
<evidence type="ECO:0000313" key="2">
    <source>
        <dbReference type="Proteomes" id="UP000028073"/>
    </source>
</evidence>
<comment type="caution">
    <text evidence="1">The sequence shown here is derived from an EMBL/GenBank/DDBJ whole genome shotgun (WGS) entry which is preliminary data.</text>
</comment>
<name>A0A081N1B6_9GAMM</name>
<reference evidence="1 2" key="1">
    <citation type="submission" date="2014-06" db="EMBL/GenBank/DDBJ databases">
        <title>Whole Genome Sequences of Three Symbiotic Endozoicomonas Bacteria.</title>
        <authorList>
            <person name="Neave M.J."/>
            <person name="Apprill A."/>
            <person name="Voolstra C.R."/>
        </authorList>
    </citation>
    <scope>NUCLEOTIDE SEQUENCE [LARGE SCALE GENOMIC DNA]</scope>
    <source>
        <strain evidence="1 2">DSM 25634</strain>
    </source>
</reference>
<sequence>MDNVKKLFSYSCLDVAQGAIFCLSSRSVYVTGLITDFSVFFKDTIMSVFIGDDKKQVKNNGS</sequence>
<evidence type="ECO:0000313" key="1">
    <source>
        <dbReference type="EMBL" id="KEQ12239.1"/>
    </source>
</evidence>
<protein>
    <submittedName>
        <fullName evidence="1">Uncharacterized protein</fullName>
    </submittedName>
</protein>
<organism evidence="1 2">
    <name type="scientific">Endozoicomonas numazuensis</name>
    <dbReference type="NCBI Taxonomy" id="1137799"/>
    <lineage>
        <taxon>Bacteria</taxon>
        <taxon>Pseudomonadati</taxon>
        <taxon>Pseudomonadota</taxon>
        <taxon>Gammaproteobacteria</taxon>
        <taxon>Oceanospirillales</taxon>
        <taxon>Endozoicomonadaceae</taxon>
        <taxon>Endozoicomonas</taxon>
    </lineage>
</organism>
<dbReference type="STRING" id="1137799.GZ78_27825"/>
<keyword evidence="2" id="KW-1185">Reference proteome</keyword>
<proteinExistence type="predicted"/>
<dbReference type="Proteomes" id="UP000028073">
    <property type="component" value="Unassembled WGS sequence"/>
</dbReference>